<name>A0A4S3IYW1_9EURO</name>
<reference evidence="1 2" key="1">
    <citation type="submission" date="2019-03" db="EMBL/GenBank/DDBJ databases">
        <title>The genome sequence of a newly discovered highly antifungal drug resistant Aspergillus species, Aspergillus tanneri NIH 1004.</title>
        <authorList>
            <person name="Mounaud S."/>
            <person name="Singh I."/>
            <person name="Joardar V."/>
            <person name="Pakala S."/>
            <person name="Pakala S."/>
            <person name="Venepally P."/>
            <person name="Hoover J."/>
            <person name="Nierman W."/>
            <person name="Chung J."/>
            <person name="Losada L."/>
        </authorList>
    </citation>
    <scope>NUCLEOTIDE SEQUENCE [LARGE SCALE GENOMIC DNA]</scope>
    <source>
        <strain evidence="1 2">NIH1004</strain>
    </source>
</reference>
<accession>A0A4S3IYW1</accession>
<dbReference type="AlphaFoldDB" id="A0A4S3IYW1"/>
<comment type="caution">
    <text evidence="1">The sequence shown here is derived from an EMBL/GenBank/DDBJ whole genome shotgun (WGS) entry which is preliminary data.</text>
</comment>
<sequence>MSDDNQVLGPAAAFFWSLGRYQLHSVTTVGPCEMPKPIKRRWQIHHSPDS</sequence>
<evidence type="ECO:0000313" key="1">
    <source>
        <dbReference type="EMBL" id="THC87573.1"/>
    </source>
</evidence>
<evidence type="ECO:0000313" key="2">
    <source>
        <dbReference type="Proteomes" id="UP000308092"/>
    </source>
</evidence>
<dbReference type="EMBL" id="SOSA01001133">
    <property type="protein sequence ID" value="THC87573.1"/>
    <property type="molecule type" value="Genomic_DNA"/>
</dbReference>
<gene>
    <name evidence="1" type="ORF">EYZ11_012983</name>
</gene>
<protein>
    <submittedName>
        <fullName evidence="1">Uncharacterized protein</fullName>
    </submittedName>
</protein>
<organism evidence="1 2">
    <name type="scientific">Aspergillus tanneri</name>
    <dbReference type="NCBI Taxonomy" id="1220188"/>
    <lineage>
        <taxon>Eukaryota</taxon>
        <taxon>Fungi</taxon>
        <taxon>Dikarya</taxon>
        <taxon>Ascomycota</taxon>
        <taxon>Pezizomycotina</taxon>
        <taxon>Eurotiomycetes</taxon>
        <taxon>Eurotiomycetidae</taxon>
        <taxon>Eurotiales</taxon>
        <taxon>Aspergillaceae</taxon>
        <taxon>Aspergillus</taxon>
        <taxon>Aspergillus subgen. Circumdati</taxon>
    </lineage>
</organism>
<keyword evidence="2" id="KW-1185">Reference proteome</keyword>
<proteinExistence type="predicted"/>
<dbReference type="Proteomes" id="UP000308092">
    <property type="component" value="Unassembled WGS sequence"/>
</dbReference>
<dbReference type="VEuPathDB" id="FungiDB:EYZ11_012983"/>